<proteinExistence type="predicted"/>
<feature type="compositionally biased region" description="Basic and acidic residues" evidence="4">
    <location>
        <begin position="1"/>
        <end position="10"/>
    </location>
</feature>
<reference evidence="7" key="1">
    <citation type="journal article" date="2019" name="Int. J. Syst. Evol. Microbiol.">
        <title>The Global Catalogue of Microorganisms (GCM) 10K type strain sequencing project: providing services to taxonomists for standard genome sequencing and annotation.</title>
        <authorList>
            <consortium name="The Broad Institute Genomics Platform"/>
            <consortium name="The Broad Institute Genome Sequencing Center for Infectious Disease"/>
            <person name="Wu L."/>
            <person name="Ma J."/>
        </authorList>
    </citation>
    <scope>NUCLEOTIDE SEQUENCE [LARGE SCALE GENOMIC DNA]</scope>
    <source>
        <strain evidence="7">CGMCC 4.7178</strain>
    </source>
</reference>
<evidence type="ECO:0000256" key="2">
    <source>
        <dbReference type="ARBA" id="ARBA00023125"/>
    </source>
</evidence>
<sequence>MTAERPEHGPGRTAAPGAGTGGRSSAGRSSDEGPPATVRQEAERQAMEQQEAERQDERNVEPPAEEQRSDELRQYDEVASAFVERFAADMTEAGMQRMAARIFACLLSSEDGSLSSAQLAERLRVSPAAVSGAVRYLSQVHMVSREREPGSRRELYRVHENVWHEALVDRDRILGRWAKTLRTGEASIGPDTPAGRRIRETCDFLEFMQQELSQMLERWRAHRASRDAHEAPRDG</sequence>
<dbReference type="Proteomes" id="UP000631535">
    <property type="component" value="Unassembled WGS sequence"/>
</dbReference>
<keyword evidence="7" id="KW-1185">Reference proteome</keyword>
<keyword evidence="3" id="KW-0804">Transcription</keyword>
<dbReference type="InterPro" id="IPR036388">
    <property type="entry name" value="WH-like_DNA-bd_sf"/>
</dbReference>
<dbReference type="Pfam" id="PF12802">
    <property type="entry name" value="MarR_2"/>
    <property type="match status" value="1"/>
</dbReference>
<dbReference type="EMBL" id="BMMP01000020">
    <property type="protein sequence ID" value="GGO56401.1"/>
    <property type="molecule type" value="Genomic_DNA"/>
</dbReference>
<dbReference type="Gene3D" id="1.10.10.10">
    <property type="entry name" value="Winged helix-like DNA-binding domain superfamily/Winged helix DNA-binding domain"/>
    <property type="match status" value="1"/>
</dbReference>
<keyword evidence="1" id="KW-0805">Transcription regulation</keyword>
<evidence type="ECO:0000256" key="4">
    <source>
        <dbReference type="SAM" id="MobiDB-lite"/>
    </source>
</evidence>
<dbReference type="InterPro" id="IPR036390">
    <property type="entry name" value="WH_DNA-bd_sf"/>
</dbReference>
<accession>A0ABQ2MR93</accession>
<keyword evidence="2" id="KW-0238">DNA-binding</keyword>
<gene>
    <name evidence="6" type="ORF">GCM10012287_49900</name>
</gene>
<feature type="region of interest" description="Disordered" evidence="4">
    <location>
        <begin position="1"/>
        <end position="73"/>
    </location>
</feature>
<dbReference type="PANTHER" id="PTHR38465">
    <property type="entry name" value="HTH-TYPE TRANSCRIPTIONAL REGULATOR MJ1563-RELATED"/>
    <property type="match status" value="1"/>
</dbReference>
<evidence type="ECO:0000256" key="3">
    <source>
        <dbReference type="ARBA" id="ARBA00023163"/>
    </source>
</evidence>
<name>A0ABQ2MR93_9ACTN</name>
<protein>
    <recommendedName>
        <fullName evidence="5">HTH marR-type domain-containing protein</fullName>
    </recommendedName>
</protein>
<dbReference type="PANTHER" id="PTHR38465:SF2">
    <property type="entry name" value="HTH-TYPE TRANSCRIPTIONAL REGULATOR MMPR5"/>
    <property type="match status" value="1"/>
</dbReference>
<dbReference type="SUPFAM" id="SSF46785">
    <property type="entry name" value="Winged helix' DNA-binding domain"/>
    <property type="match status" value="1"/>
</dbReference>
<dbReference type="InterPro" id="IPR052362">
    <property type="entry name" value="HTH-GbsR_regulator"/>
</dbReference>
<organism evidence="6 7">
    <name type="scientific">Streptomyces daqingensis</name>
    <dbReference type="NCBI Taxonomy" id="1472640"/>
    <lineage>
        <taxon>Bacteria</taxon>
        <taxon>Bacillati</taxon>
        <taxon>Actinomycetota</taxon>
        <taxon>Actinomycetes</taxon>
        <taxon>Kitasatosporales</taxon>
        <taxon>Streptomycetaceae</taxon>
        <taxon>Streptomyces</taxon>
    </lineage>
</organism>
<feature type="domain" description="HTH marR-type" evidence="5">
    <location>
        <begin position="94"/>
        <end position="154"/>
    </location>
</feature>
<dbReference type="InterPro" id="IPR000835">
    <property type="entry name" value="HTH_MarR-typ"/>
</dbReference>
<evidence type="ECO:0000256" key="1">
    <source>
        <dbReference type="ARBA" id="ARBA00023015"/>
    </source>
</evidence>
<feature type="compositionally biased region" description="Basic and acidic residues" evidence="4">
    <location>
        <begin position="40"/>
        <end position="73"/>
    </location>
</feature>
<comment type="caution">
    <text evidence="6">The sequence shown here is derived from an EMBL/GenBank/DDBJ whole genome shotgun (WGS) entry which is preliminary data.</text>
</comment>
<evidence type="ECO:0000259" key="5">
    <source>
        <dbReference type="Pfam" id="PF12802"/>
    </source>
</evidence>
<evidence type="ECO:0000313" key="6">
    <source>
        <dbReference type="EMBL" id="GGO56401.1"/>
    </source>
</evidence>
<dbReference type="Gene3D" id="1.10.287.160">
    <property type="entry name" value="HR1 repeat"/>
    <property type="match status" value="1"/>
</dbReference>
<evidence type="ECO:0000313" key="7">
    <source>
        <dbReference type="Proteomes" id="UP000631535"/>
    </source>
</evidence>